<comment type="caution">
    <text evidence="1">The sequence shown here is derived from an EMBL/GenBank/DDBJ whole genome shotgun (WGS) entry which is preliminary data.</text>
</comment>
<gene>
    <name evidence="1" type="ORF">ACFFIP_09495</name>
</gene>
<proteinExistence type="predicted"/>
<keyword evidence="2" id="KW-1185">Reference proteome</keyword>
<protein>
    <submittedName>
        <fullName evidence="1">DUF4249 domain-containing protein</fullName>
    </submittedName>
</protein>
<accession>A0ABV6FTI8</accession>
<evidence type="ECO:0000313" key="1">
    <source>
        <dbReference type="EMBL" id="MFC0262914.1"/>
    </source>
</evidence>
<dbReference type="Pfam" id="PF14054">
    <property type="entry name" value="DUF4249"/>
    <property type="match status" value="1"/>
</dbReference>
<name>A0ABV6FTI8_9BACT</name>
<dbReference type="Proteomes" id="UP001589797">
    <property type="component" value="Unassembled WGS sequence"/>
</dbReference>
<evidence type="ECO:0000313" key="2">
    <source>
        <dbReference type="Proteomes" id="UP001589797"/>
    </source>
</evidence>
<dbReference type="RefSeq" id="WP_382387369.1">
    <property type="nucleotide sequence ID" value="NZ_JBHLWI010000027.1"/>
</dbReference>
<reference evidence="1 2" key="1">
    <citation type="submission" date="2024-09" db="EMBL/GenBank/DDBJ databases">
        <authorList>
            <person name="Sun Q."/>
            <person name="Mori K."/>
        </authorList>
    </citation>
    <scope>NUCLEOTIDE SEQUENCE [LARGE SCALE GENOMIC DNA]</scope>
    <source>
        <strain evidence="1 2">CCM 7650</strain>
    </source>
</reference>
<sequence length="351" mass="39650">MIRRISFYFMILIFSIQTSCIDEITIAIPDFERQLVIEGWYGNQIGQNYVRVYYSSPFISGIRAPQYTAAPVDQVYIEDGEGRQISFKRVQDHTYIPNDYFPVETGTGYRLVVRLTNGETYESGYEEMPPLVEVSEITASAYEALVSISTEGSSFTQLRTFASVKATITDPGAGELGYFFRTSGISEDYTFSMNDNCGCTCYSAFPNVFNKMNLLDNEPFIGRTFQQTIADIPLSSLGRYFVETNMRTISKDNLAYLEQVDLQQKNTGSIFDPAPFRIRGNISKADDPSGLVLGNFFVYQESRFDALLSRTDIRLASVDLQHYIEPLQEVTIVCTEVFPDASPVPPAPFRR</sequence>
<dbReference type="InterPro" id="IPR025345">
    <property type="entry name" value="DUF4249"/>
</dbReference>
<organism evidence="1 2">
    <name type="scientific">Fontibacter flavus</name>
    <dbReference type="NCBI Taxonomy" id="654838"/>
    <lineage>
        <taxon>Bacteria</taxon>
        <taxon>Pseudomonadati</taxon>
        <taxon>Bacteroidota</taxon>
        <taxon>Cytophagia</taxon>
        <taxon>Cytophagales</taxon>
        <taxon>Cyclobacteriaceae</taxon>
        <taxon>Fontibacter</taxon>
    </lineage>
</organism>
<dbReference type="EMBL" id="JBHLWI010000027">
    <property type="protein sequence ID" value="MFC0262914.1"/>
    <property type="molecule type" value="Genomic_DNA"/>
</dbReference>